<accession>A0ACC0KDK4</accession>
<evidence type="ECO:0000313" key="1">
    <source>
        <dbReference type="EMBL" id="KAI8434286.1"/>
    </source>
</evidence>
<comment type="caution">
    <text evidence="1">The sequence shown here is derived from an EMBL/GenBank/DDBJ whole genome shotgun (WGS) entry which is preliminary data.</text>
</comment>
<protein>
    <submittedName>
        <fullName evidence="1">Uncharacterized protein</fullName>
    </submittedName>
</protein>
<keyword evidence="2" id="KW-1185">Reference proteome</keyword>
<gene>
    <name evidence="1" type="ORF">MSG28_012375</name>
</gene>
<dbReference type="EMBL" id="CM046121">
    <property type="protein sequence ID" value="KAI8434286.1"/>
    <property type="molecule type" value="Genomic_DNA"/>
</dbReference>
<name>A0ACC0KDK4_CHOFU</name>
<sequence length="151" mass="16571">MKRSKGQHPNCVDARHRAKRIVSMCLNKDHHGVTLHEPDENLIQPEDILEQSSSLIDITDSLWRLDELPNLDLSIENLSSKSAADTTCSAEGPLRGSLGSNGGIADSCLATERNSEGTPACTRLQPTSIQVDKKRTDHVAGQYKSRKINNI</sequence>
<evidence type="ECO:0000313" key="2">
    <source>
        <dbReference type="Proteomes" id="UP001064048"/>
    </source>
</evidence>
<reference evidence="1 2" key="1">
    <citation type="journal article" date="2022" name="Genome Biol. Evol.">
        <title>The Spruce Budworm Genome: Reconstructing the Evolutionary History of Antifreeze Proteins.</title>
        <authorList>
            <person name="Beliveau C."/>
            <person name="Gagne P."/>
            <person name="Picq S."/>
            <person name="Vernygora O."/>
            <person name="Keeling C.I."/>
            <person name="Pinkney K."/>
            <person name="Doucet D."/>
            <person name="Wen F."/>
            <person name="Johnston J.S."/>
            <person name="Maaroufi H."/>
            <person name="Boyle B."/>
            <person name="Laroche J."/>
            <person name="Dewar K."/>
            <person name="Juretic N."/>
            <person name="Blackburn G."/>
            <person name="Nisole A."/>
            <person name="Brunet B."/>
            <person name="Brandao M."/>
            <person name="Lumley L."/>
            <person name="Duan J."/>
            <person name="Quan G."/>
            <person name="Lucarotti C.J."/>
            <person name="Roe A.D."/>
            <person name="Sperling F.A.H."/>
            <person name="Levesque R.C."/>
            <person name="Cusson M."/>
        </authorList>
    </citation>
    <scope>NUCLEOTIDE SEQUENCE [LARGE SCALE GENOMIC DNA]</scope>
    <source>
        <strain evidence="1">Glfc:IPQL:Cfum</strain>
    </source>
</reference>
<dbReference type="Proteomes" id="UP001064048">
    <property type="component" value="Chromosome 21"/>
</dbReference>
<organism evidence="1 2">
    <name type="scientific">Choristoneura fumiferana</name>
    <name type="common">Spruce budworm moth</name>
    <name type="synonym">Archips fumiferana</name>
    <dbReference type="NCBI Taxonomy" id="7141"/>
    <lineage>
        <taxon>Eukaryota</taxon>
        <taxon>Metazoa</taxon>
        <taxon>Ecdysozoa</taxon>
        <taxon>Arthropoda</taxon>
        <taxon>Hexapoda</taxon>
        <taxon>Insecta</taxon>
        <taxon>Pterygota</taxon>
        <taxon>Neoptera</taxon>
        <taxon>Endopterygota</taxon>
        <taxon>Lepidoptera</taxon>
        <taxon>Glossata</taxon>
        <taxon>Ditrysia</taxon>
        <taxon>Tortricoidea</taxon>
        <taxon>Tortricidae</taxon>
        <taxon>Tortricinae</taxon>
        <taxon>Choristoneura</taxon>
    </lineage>
</organism>
<proteinExistence type="predicted"/>